<keyword evidence="3" id="KW-1003">Cell membrane</keyword>
<comment type="similarity">
    <text evidence="2 9">Belongs to the GSP I family.</text>
</comment>
<dbReference type="Gene3D" id="3.30.1300.30">
    <property type="entry name" value="GSPII I/J protein-like"/>
    <property type="match status" value="1"/>
</dbReference>
<evidence type="ECO:0000256" key="3">
    <source>
        <dbReference type="ARBA" id="ARBA00022475"/>
    </source>
</evidence>
<evidence type="ECO:0000313" key="11">
    <source>
        <dbReference type="EMBL" id="RXR08357.1"/>
    </source>
</evidence>
<proteinExistence type="inferred from homology"/>
<keyword evidence="5 9" id="KW-0997">Cell inner membrane</keyword>
<dbReference type="GO" id="GO:0005886">
    <property type="term" value="C:plasma membrane"/>
    <property type="evidence" value="ECO:0007669"/>
    <property type="project" value="UniProtKB-SubCell"/>
</dbReference>
<evidence type="ECO:0000256" key="9">
    <source>
        <dbReference type="RuleBase" id="RU368030"/>
    </source>
</evidence>
<dbReference type="GO" id="GO:0015627">
    <property type="term" value="C:type II protein secretion system complex"/>
    <property type="evidence" value="ECO:0007669"/>
    <property type="project" value="UniProtKB-UniRule"/>
</dbReference>
<name>A0A4Q1JYX1_9GAMM</name>
<keyword evidence="7 9" id="KW-1133">Transmembrane helix</keyword>
<feature type="transmembrane region" description="Helical" evidence="9">
    <location>
        <begin position="15"/>
        <end position="37"/>
    </location>
</feature>
<keyword evidence="8 9" id="KW-0472">Membrane</keyword>
<dbReference type="Proteomes" id="UP000289784">
    <property type="component" value="Unassembled WGS sequence"/>
</dbReference>
<comment type="subunit">
    <text evidence="9">Type II secretion is composed of four main components: the outer membrane complex, the inner membrane complex, the cytoplasmic secretion ATPase and the periplasm-spanning pseudopilus.</text>
</comment>
<dbReference type="PANTHER" id="PTHR38779">
    <property type="entry name" value="TYPE II SECRETION SYSTEM PROTEIN I-RELATED"/>
    <property type="match status" value="1"/>
</dbReference>
<dbReference type="NCBIfam" id="TIGR01707">
    <property type="entry name" value="gspI"/>
    <property type="match status" value="1"/>
</dbReference>
<keyword evidence="12" id="KW-1185">Reference proteome</keyword>
<evidence type="ECO:0000256" key="8">
    <source>
        <dbReference type="ARBA" id="ARBA00023136"/>
    </source>
</evidence>
<dbReference type="GO" id="GO:0015628">
    <property type="term" value="P:protein secretion by the type II secretion system"/>
    <property type="evidence" value="ECO:0007669"/>
    <property type="project" value="UniProtKB-UniRule"/>
</dbReference>
<evidence type="ECO:0000256" key="4">
    <source>
        <dbReference type="ARBA" id="ARBA00022481"/>
    </source>
</evidence>
<evidence type="ECO:0000256" key="1">
    <source>
        <dbReference type="ARBA" id="ARBA00004377"/>
    </source>
</evidence>
<evidence type="ECO:0000256" key="5">
    <source>
        <dbReference type="ARBA" id="ARBA00022519"/>
    </source>
</evidence>
<dbReference type="PANTHER" id="PTHR38779:SF2">
    <property type="entry name" value="TYPE II SECRETION SYSTEM PROTEIN I-RELATED"/>
    <property type="match status" value="1"/>
</dbReference>
<dbReference type="OrthoDB" id="6121517at2"/>
<evidence type="ECO:0000256" key="2">
    <source>
        <dbReference type="ARBA" id="ARBA00008358"/>
    </source>
</evidence>
<comment type="function">
    <text evidence="9">Component of the type II secretion system required for the energy-dependent secretion of extracellular factors such as proteases and toxins from the periplasm.</text>
</comment>
<dbReference type="RefSeq" id="WP_129469250.1">
    <property type="nucleotide sequence ID" value="NZ_SAWZ01000001.1"/>
</dbReference>
<dbReference type="InterPro" id="IPR045584">
    <property type="entry name" value="Pilin-like"/>
</dbReference>
<organism evidence="11 12">
    <name type="scientific">Pseudoxanthomonas composti</name>
    <dbReference type="NCBI Taxonomy" id="2137479"/>
    <lineage>
        <taxon>Bacteria</taxon>
        <taxon>Pseudomonadati</taxon>
        <taxon>Pseudomonadota</taxon>
        <taxon>Gammaproteobacteria</taxon>
        <taxon>Lysobacterales</taxon>
        <taxon>Lysobacteraceae</taxon>
        <taxon>Pseudoxanthomonas</taxon>
    </lineage>
</organism>
<reference evidence="11 12" key="1">
    <citation type="submission" date="2019-01" db="EMBL/GenBank/DDBJ databases">
        <title>Pseudoxanthomonas composti sp. nov., isolated from compost.</title>
        <authorList>
            <person name="Yang G."/>
        </authorList>
    </citation>
    <scope>NUCLEOTIDE SEQUENCE [LARGE SCALE GENOMIC DNA]</scope>
    <source>
        <strain evidence="11 12">GSS15</strain>
    </source>
</reference>
<comment type="subcellular location">
    <subcellularLocation>
        <location evidence="1 9">Cell inner membrane</location>
        <topology evidence="1 9">Single-pass membrane protein</topology>
    </subcellularLocation>
</comment>
<dbReference type="SUPFAM" id="SSF54523">
    <property type="entry name" value="Pili subunits"/>
    <property type="match status" value="1"/>
</dbReference>
<dbReference type="NCBIfam" id="TIGR02532">
    <property type="entry name" value="IV_pilin_GFxxxE"/>
    <property type="match status" value="1"/>
</dbReference>
<evidence type="ECO:0000256" key="7">
    <source>
        <dbReference type="ARBA" id="ARBA00022989"/>
    </source>
</evidence>
<evidence type="ECO:0000313" key="12">
    <source>
        <dbReference type="Proteomes" id="UP000289784"/>
    </source>
</evidence>
<protein>
    <recommendedName>
        <fullName evidence="9">Type II secretion system protein I</fullName>
        <shortName evidence="9">T2SS minor pseudopilin I</shortName>
    </recommendedName>
</protein>
<gene>
    <name evidence="11" type="primary">gspI</name>
    <name evidence="11" type="ORF">EPA99_00550</name>
</gene>
<comment type="PTM">
    <text evidence="9">Cleaved by prepilin peptidase.</text>
</comment>
<feature type="domain" description="Type II secretion system protein GspI C-terminal" evidence="10">
    <location>
        <begin position="50"/>
        <end position="126"/>
    </location>
</feature>
<dbReference type="Pfam" id="PF07963">
    <property type="entry name" value="N_methyl"/>
    <property type="match status" value="1"/>
</dbReference>
<dbReference type="InterPro" id="IPR010052">
    <property type="entry name" value="T2SS_protein-GspI"/>
</dbReference>
<evidence type="ECO:0000256" key="6">
    <source>
        <dbReference type="ARBA" id="ARBA00022692"/>
    </source>
</evidence>
<dbReference type="InterPro" id="IPR003413">
    <property type="entry name" value="T2SS_GspI_C"/>
</dbReference>
<accession>A0A4Q1JYX1</accession>
<dbReference type="PROSITE" id="PS00409">
    <property type="entry name" value="PROKAR_NTER_METHYL"/>
    <property type="match status" value="1"/>
</dbReference>
<comment type="caution">
    <text evidence="11">The sequence shown here is derived from an EMBL/GenBank/DDBJ whole genome shotgun (WGS) entry which is preliminary data.</text>
</comment>
<keyword evidence="4 9" id="KW-0488">Methylation</keyword>
<dbReference type="EMBL" id="SAWZ01000001">
    <property type="protein sequence ID" value="RXR08357.1"/>
    <property type="molecule type" value="Genomic_DNA"/>
</dbReference>
<dbReference type="Pfam" id="PF02501">
    <property type="entry name" value="T2SSI"/>
    <property type="match status" value="1"/>
</dbReference>
<evidence type="ECO:0000259" key="10">
    <source>
        <dbReference type="Pfam" id="PF02501"/>
    </source>
</evidence>
<sequence length="129" mass="13624">MTRRTDVRCLPRQAAGFSLLEMTVAIAVFALAVLALLNLSGESTRTAAQLEERTLANIVADNQAAEASLIAGDAAVPAQGDVELGGRRWRWSRRAEATGQDGLLRVDVEVTPGDTAQVIGTATVWVAPP</sequence>
<keyword evidence="6 9" id="KW-0812">Transmembrane</keyword>
<dbReference type="AlphaFoldDB" id="A0A4Q1JYX1"/>
<dbReference type="InterPro" id="IPR012902">
    <property type="entry name" value="N_methyl_site"/>
</dbReference>